<sequence>MSHSTIKLDAMSQEMVDTMVDYEIAAQTCIRHLRTSDRAVVTPLWAKLGEEFRKDHNTHPSKPLSAREARKAFHSKNASFFFDLAPKPSRPLEHYIRMLFAAQGAMQLLALEKADHPQGREISRQSDVKVEEILRAGGLWDASKAHHVHQLLRTEPFNTTIRCRDQLSGDVVKYLVVDHGATALKGTFYELQDESGHLKTVTEEELDAMRLQ</sequence>
<dbReference type="Proteomes" id="UP000886523">
    <property type="component" value="Unassembled WGS sequence"/>
</dbReference>
<accession>A0A9P6AUY6</accession>
<organism evidence="1 2">
    <name type="scientific">Hydnum rufescens UP504</name>
    <dbReference type="NCBI Taxonomy" id="1448309"/>
    <lineage>
        <taxon>Eukaryota</taxon>
        <taxon>Fungi</taxon>
        <taxon>Dikarya</taxon>
        <taxon>Basidiomycota</taxon>
        <taxon>Agaricomycotina</taxon>
        <taxon>Agaricomycetes</taxon>
        <taxon>Cantharellales</taxon>
        <taxon>Hydnaceae</taxon>
        <taxon>Hydnum</taxon>
    </lineage>
</organism>
<keyword evidence="2" id="KW-1185">Reference proteome</keyword>
<dbReference type="EMBL" id="MU128986">
    <property type="protein sequence ID" value="KAF9512479.1"/>
    <property type="molecule type" value="Genomic_DNA"/>
</dbReference>
<comment type="caution">
    <text evidence="1">The sequence shown here is derived from an EMBL/GenBank/DDBJ whole genome shotgun (WGS) entry which is preliminary data.</text>
</comment>
<evidence type="ECO:0000313" key="1">
    <source>
        <dbReference type="EMBL" id="KAF9512479.1"/>
    </source>
</evidence>
<reference evidence="1" key="1">
    <citation type="journal article" date="2020" name="Nat. Commun.">
        <title>Large-scale genome sequencing of mycorrhizal fungi provides insights into the early evolution of symbiotic traits.</title>
        <authorList>
            <person name="Miyauchi S."/>
            <person name="Kiss E."/>
            <person name="Kuo A."/>
            <person name="Drula E."/>
            <person name="Kohler A."/>
            <person name="Sanchez-Garcia M."/>
            <person name="Morin E."/>
            <person name="Andreopoulos B."/>
            <person name="Barry K.W."/>
            <person name="Bonito G."/>
            <person name="Buee M."/>
            <person name="Carver A."/>
            <person name="Chen C."/>
            <person name="Cichocki N."/>
            <person name="Clum A."/>
            <person name="Culley D."/>
            <person name="Crous P.W."/>
            <person name="Fauchery L."/>
            <person name="Girlanda M."/>
            <person name="Hayes R.D."/>
            <person name="Keri Z."/>
            <person name="LaButti K."/>
            <person name="Lipzen A."/>
            <person name="Lombard V."/>
            <person name="Magnuson J."/>
            <person name="Maillard F."/>
            <person name="Murat C."/>
            <person name="Nolan M."/>
            <person name="Ohm R.A."/>
            <person name="Pangilinan J."/>
            <person name="Pereira M.F."/>
            <person name="Perotto S."/>
            <person name="Peter M."/>
            <person name="Pfister S."/>
            <person name="Riley R."/>
            <person name="Sitrit Y."/>
            <person name="Stielow J.B."/>
            <person name="Szollosi G."/>
            <person name="Zifcakova L."/>
            <person name="Stursova M."/>
            <person name="Spatafora J.W."/>
            <person name="Tedersoo L."/>
            <person name="Vaario L.M."/>
            <person name="Yamada A."/>
            <person name="Yan M."/>
            <person name="Wang P."/>
            <person name="Xu J."/>
            <person name="Bruns T."/>
            <person name="Baldrian P."/>
            <person name="Vilgalys R."/>
            <person name="Dunand C."/>
            <person name="Henrissat B."/>
            <person name="Grigoriev I.V."/>
            <person name="Hibbett D."/>
            <person name="Nagy L.G."/>
            <person name="Martin F.M."/>
        </authorList>
    </citation>
    <scope>NUCLEOTIDE SEQUENCE</scope>
    <source>
        <strain evidence="1">UP504</strain>
    </source>
</reference>
<dbReference type="OrthoDB" id="3286975at2759"/>
<gene>
    <name evidence="1" type="ORF">BS47DRAFT_1394212</name>
</gene>
<protein>
    <submittedName>
        <fullName evidence="1">Uncharacterized protein</fullName>
    </submittedName>
</protein>
<proteinExistence type="predicted"/>
<evidence type="ECO:0000313" key="2">
    <source>
        <dbReference type="Proteomes" id="UP000886523"/>
    </source>
</evidence>
<dbReference type="AlphaFoldDB" id="A0A9P6AUY6"/>
<name>A0A9P6AUY6_9AGAM</name>